<name>A0A0U5FXA0_ASPCI</name>
<evidence type="ECO:0000313" key="11">
    <source>
        <dbReference type="Proteomes" id="UP000054771"/>
    </source>
</evidence>
<dbReference type="InterPro" id="IPR005829">
    <property type="entry name" value="Sugar_transporter_CS"/>
</dbReference>
<dbReference type="Pfam" id="PF00083">
    <property type="entry name" value="Sugar_tr"/>
    <property type="match status" value="1"/>
</dbReference>
<dbReference type="Proteomes" id="UP000054771">
    <property type="component" value="Unassembled WGS sequence"/>
</dbReference>
<keyword evidence="4 8" id="KW-0812">Transmembrane</keyword>
<dbReference type="InterPro" id="IPR003663">
    <property type="entry name" value="Sugar/inositol_transpt"/>
</dbReference>
<feature type="transmembrane region" description="Helical" evidence="8">
    <location>
        <begin position="323"/>
        <end position="345"/>
    </location>
</feature>
<feature type="transmembrane region" description="Helical" evidence="8">
    <location>
        <begin position="48"/>
        <end position="70"/>
    </location>
</feature>
<feature type="transmembrane region" description="Helical" evidence="8">
    <location>
        <begin position="294"/>
        <end position="314"/>
    </location>
</feature>
<dbReference type="PANTHER" id="PTHR48022:SF9">
    <property type="entry name" value="MAJOR FACILITATOR SUPERFAMILY (MFS) PROFILE DOMAIN-CONTAINING PROTEIN"/>
    <property type="match status" value="1"/>
</dbReference>
<evidence type="ECO:0000256" key="1">
    <source>
        <dbReference type="ARBA" id="ARBA00004141"/>
    </source>
</evidence>
<keyword evidence="10" id="KW-0762">Sugar transport</keyword>
<dbReference type="PANTHER" id="PTHR48022">
    <property type="entry name" value="PLASTIDIC GLUCOSE TRANSPORTER 4"/>
    <property type="match status" value="1"/>
</dbReference>
<dbReference type="InterPro" id="IPR050360">
    <property type="entry name" value="MFS_Sugar_Transporters"/>
</dbReference>
<dbReference type="Gene3D" id="1.20.1250.20">
    <property type="entry name" value="MFS general substrate transporter like domains"/>
    <property type="match status" value="1"/>
</dbReference>
<keyword evidence="5 8" id="KW-1133">Transmembrane helix</keyword>
<accession>A0A0U5FXA0</accession>
<keyword evidence="3 7" id="KW-0813">Transport</keyword>
<dbReference type="NCBIfam" id="TIGR00879">
    <property type="entry name" value="SP"/>
    <property type="match status" value="1"/>
</dbReference>
<feature type="transmembrane region" description="Helical" evidence="8">
    <location>
        <begin position="167"/>
        <end position="189"/>
    </location>
</feature>
<feature type="transmembrane region" description="Helical" evidence="8">
    <location>
        <begin position="400"/>
        <end position="417"/>
    </location>
</feature>
<comment type="similarity">
    <text evidence="2 7">Belongs to the major facilitator superfamily. Sugar transporter (TC 2.A.1.1) family.</text>
</comment>
<dbReference type="PROSITE" id="PS00216">
    <property type="entry name" value="SUGAR_TRANSPORT_1"/>
    <property type="match status" value="1"/>
</dbReference>
<feature type="transmembrane region" description="Helical" evidence="8">
    <location>
        <begin position="357"/>
        <end position="380"/>
    </location>
</feature>
<feature type="transmembrane region" description="Helical" evidence="8">
    <location>
        <begin position="256"/>
        <end position="274"/>
    </location>
</feature>
<feature type="transmembrane region" description="Helical" evidence="8">
    <location>
        <begin position="423"/>
        <end position="443"/>
    </location>
</feature>
<comment type="subcellular location">
    <subcellularLocation>
        <location evidence="1">Membrane</location>
        <topology evidence="1">Multi-pass membrane protein</topology>
    </subcellularLocation>
</comment>
<evidence type="ECO:0000256" key="7">
    <source>
        <dbReference type="RuleBase" id="RU003346"/>
    </source>
</evidence>
<feature type="domain" description="Major facilitator superfamily (MFS) profile" evidence="9">
    <location>
        <begin position="9"/>
        <end position="447"/>
    </location>
</feature>
<keyword evidence="11" id="KW-1185">Reference proteome</keyword>
<feature type="transmembrane region" description="Helical" evidence="8">
    <location>
        <begin position="77"/>
        <end position="97"/>
    </location>
</feature>
<dbReference type="AlphaFoldDB" id="A0A0U5FXA0"/>
<dbReference type="PROSITE" id="PS00217">
    <property type="entry name" value="SUGAR_TRANSPORT_2"/>
    <property type="match status" value="1"/>
</dbReference>
<dbReference type="OMA" id="LQFMLSW"/>
<feature type="transmembrane region" description="Helical" evidence="8">
    <location>
        <begin position="103"/>
        <end position="124"/>
    </location>
</feature>
<organism evidence="10 11">
    <name type="scientific">Aspergillus calidoustus</name>
    <dbReference type="NCBI Taxonomy" id="454130"/>
    <lineage>
        <taxon>Eukaryota</taxon>
        <taxon>Fungi</taxon>
        <taxon>Dikarya</taxon>
        <taxon>Ascomycota</taxon>
        <taxon>Pezizomycotina</taxon>
        <taxon>Eurotiomycetes</taxon>
        <taxon>Eurotiomycetidae</taxon>
        <taxon>Eurotiales</taxon>
        <taxon>Aspergillaceae</taxon>
        <taxon>Aspergillus</taxon>
        <taxon>Aspergillus subgen. Nidulantes</taxon>
    </lineage>
</organism>
<evidence type="ECO:0000256" key="5">
    <source>
        <dbReference type="ARBA" id="ARBA00022989"/>
    </source>
</evidence>
<dbReference type="InterPro" id="IPR020846">
    <property type="entry name" value="MFS_dom"/>
</dbReference>
<reference evidence="11" key="1">
    <citation type="journal article" date="2016" name="Genome Announc.">
        <title>Draft genome sequences of fungus Aspergillus calidoustus.</title>
        <authorList>
            <person name="Horn F."/>
            <person name="Linde J."/>
            <person name="Mattern D.J."/>
            <person name="Walther G."/>
            <person name="Guthke R."/>
            <person name="Scherlach K."/>
            <person name="Martin K."/>
            <person name="Brakhage A.A."/>
            <person name="Petzke L."/>
            <person name="Valiante V."/>
        </authorList>
    </citation>
    <scope>NUCLEOTIDE SEQUENCE [LARGE SCALE GENOMIC DNA]</scope>
    <source>
        <strain evidence="11">SF006504</strain>
    </source>
</reference>
<evidence type="ECO:0000256" key="2">
    <source>
        <dbReference type="ARBA" id="ARBA00010992"/>
    </source>
</evidence>
<protein>
    <submittedName>
        <fullName evidence="10">Putative Sugar transporter</fullName>
    </submittedName>
</protein>
<dbReference type="FunFam" id="1.20.1250.20:FF:000090">
    <property type="entry name" value="MFS sugar transporter, putative"/>
    <property type="match status" value="1"/>
</dbReference>
<dbReference type="InterPro" id="IPR036259">
    <property type="entry name" value="MFS_trans_sf"/>
</dbReference>
<evidence type="ECO:0000256" key="8">
    <source>
        <dbReference type="SAM" id="Phobius"/>
    </source>
</evidence>
<evidence type="ECO:0000259" key="9">
    <source>
        <dbReference type="PROSITE" id="PS50850"/>
    </source>
</evidence>
<evidence type="ECO:0000256" key="6">
    <source>
        <dbReference type="ARBA" id="ARBA00023136"/>
    </source>
</evidence>
<dbReference type="GO" id="GO:0016020">
    <property type="term" value="C:membrane"/>
    <property type="evidence" value="ECO:0007669"/>
    <property type="project" value="UniProtKB-SubCell"/>
</dbReference>
<gene>
    <name evidence="10" type="ORF">ASPCAL05404</name>
</gene>
<dbReference type="GO" id="GO:0005351">
    <property type="term" value="F:carbohydrate:proton symporter activity"/>
    <property type="evidence" value="ECO:0007669"/>
    <property type="project" value="TreeGrafter"/>
</dbReference>
<sequence>MGRLKTAGIATFLAIGGFLFGYDSGIISSSIAQPHFIEYMNDPDSAARGGIVSSFTGGAILGALSVSFLADKYGRKMTVFIGAIISIIGSALQGGAANVGMVTAGRLIAGFSVGLLSAVVPMFCSEIATAEDRGKLSGLLQFMLSWGFFVAQWLGYGCFQVDSHFQWRFPLAFQTVPGIVMGCGIWFMYESPRWLVEKERFEEAKAVLNKLHGTGSNHEFLELEFREIVDTITAEKQFAVWGWKDMVSRPAWRKRLMLGMGIQAFGQLSGINVINYYGPQIYEILGIDTGTSLQIIGISGSFSIVYCVIGLWLLDKVGRMKPLIVCSFGMAAALLVNSVLSKYFVLADNPSPNDNALRAMVAMNFVFSLFFTMIGIISWVYPAEIFPAEIRARGNSLSTMTNWSLNLVFAQCAPIALEDLGFGFFYFFFAWNLIAAVCYMIFFPETQGQTLEQMDRLFGDQLAVTAGKEDVERAEAVETVVVGERKEV</sequence>
<feature type="transmembrane region" description="Helical" evidence="8">
    <location>
        <begin position="136"/>
        <end position="155"/>
    </location>
</feature>
<proteinExistence type="inferred from homology"/>
<dbReference type="OrthoDB" id="6612291at2759"/>
<dbReference type="PRINTS" id="PR00171">
    <property type="entry name" value="SUGRTRNSPORT"/>
</dbReference>
<dbReference type="InterPro" id="IPR005828">
    <property type="entry name" value="MFS_sugar_transport-like"/>
</dbReference>
<evidence type="ECO:0000256" key="3">
    <source>
        <dbReference type="ARBA" id="ARBA00022448"/>
    </source>
</evidence>
<dbReference type="SUPFAM" id="SSF103473">
    <property type="entry name" value="MFS general substrate transporter"/>
    <property type="match status" value="1"/>
</dbReference>
<keyword evidence="6 8" id="KW-0472">Membrane</keyword>
<evidence type="ECO:0000313" key="10">
    <source>
        <dbReference type="EMBL" id="CEL04274.1"/>
    </source>
</evidence>
<dbReference type="PROSITE" id="PS50850">
    <property type="entry name" value="MFS"/>
    <property type="match status" value="1"/>
</dbReference>
<dbReference type="EMBL" id="CDMC01000004">
    <property type="protein sequence ID" value="CEL04274.1"/>
    <property type="molecule type" value="Genomic_DNA"/>
</dbReference>
<evidence type="ECO:0000256" key="4">
    <source>
        <dbReference type="ARBA" id="ARBA00022692"/>
    </source>
</evidence>